<dbReference type="InterPro" id="IPR031248">
    <property type="entry name" value="RNF213"/>
</dbReference>
<reference evidence="1" key="1">
    <citation type="submission" date="2017-05" db="UniProtKB">
        <authorList>
            <consortium name="EnsemblMetazoa"/>
        </authorList>
    </citation>
    <scope>IDENTIFICATION</scope>
</reference>
<dbReference type="GO" id="GO:0004842">
    <property type="term" value="F:ubiquitin-protein transferase activity"/>
    <property type="evidence" value="ECO:0007669"/>
    <property type="project" value="InterPro"/>
</dbReference>
<dbReference type="AlphaFoldDB" id="A0A1X7T4P3"/>
<dbReference type="InParanoid" id="A0A1X7T4P3"/>
<dbReference type="OrthoDB" id="2423195at2759"/>
<dbReference type="GO" id="GO:0016887">
    <property type="term" value="F:ATP hydrolysis activity"/>
    <property type="evidence" value="ECO:0007669"/>
    <property type="project" value="InterPro"/>
</dbReference>
<evidence type="ECO:0000313" key="1">
    <source>
        <dbReference type="EnsemblMetazoa" id="Aqu2.1.09213_001"/>
    </source>
</evidence>
<dbReference type="STRING" id="400682.A0A1X7T4P3"/>
<protein>
    <submittedName>
        <fullName evidence="1">Uncharacterized protein</fullName>
    </submittedName>
</protein>
<name>A0A1X7T4P3_AMPQE</name>
<proteinExistence type="predicted"/>
<dbReference type="PANTHER" id="PTHR22605">
    <property type="entry name" value="RZ-TYPE DOMAIN-CONTAINING PROTEIN"/>
    <property type="match status" value="1"/>
</dbReference>
<dbReference type="EnsemblMetazoa" id="Aqu2.1.09213_001">
    <property type="protein sequence ID" value="Aqu2.1.09213_001"/>
    <property type="gene ID" value="Aqu2.1.09213"/>
</dbReference>
<organism evidence="1">
    <name type="scientific">Amphimedon queenslandica</name>
    <name type="common">Sponge</name>
    <dbReference type="NCBI Taxonomy" id="400682"/>
    <lineage>
        <taxon>Eukaryota</taxon>
        <taxon>Metazoa</taxon>
        <taxon>Porifera</taxon>
        <taxon>Demospongiae</taxon>
        <taxon>Heteroscleromorpha</taxon>
        <taxon>Haplosclerida</taxon>
        <taxon>Niphatidae</taxon>
        <taxon>Amphimedon</taxon>
    </lineage>
</organism>
<sequence>YLKRHSTNAPLDTFTYVHKPGSVTEKPAECLQLYLQYCGVKDPSWSELKHFVEFLNIQLKACENSVFCNEQIVGDVMSGLKTFVVKFMIRMSKDFATSSLKGEVAMENKEVLNNDEQLQVYEIDRRKRWEQSYHPYLFFNKDGTSITFVGFNVSRNGDIQDPNKGNVVIERRAMTPQLHNGLRHNQVDLLENYRSWNKGTMINKIGMVMGLEWSYDPDSSYVLTIDNVIKIMAIHMRFR</sequence>
<dbReference type="PANTHER" id="PTHR22605:SF16">
    <property type="entry name" value="E3 UBIQUITIN-PROTEIN LIGASE RNF213"/>
    <property type="match status" value="1"/>
</dbReference>
<accession>A0A1X7T4P3</accession>